<keyword evidence="1" id="KW-0472">Membrane</keyword>
<gene>
    <name evidence="2" type="ORF">MHL29_08165</name>
</gene>
<dbReference type="Proteomes" id="UP001521931">
    <property type="component" value="Unassembled WGS sequence"/>
</dbReference>
<dbReference type="EMBL" id="JAKRCV010000020">
    <property type="protein sequence ID" value="MCG7321858.1"/>
    <property type="molecule type" value="Genomic_DNA"/>
</dbReference>
<keyword evidence="1" id="KW-1133">Transmembrane helix</keyword>
<evidence type="ECO:0000313" key="3">
    <source>
        <dbReference type="Proteomes" id="UP001521931"/>
    </source>
</evidence>
<accession>A0ABS9Q1W8</accession>
<name>A0ABS9Q1W8_9MICO</name>
<reference evidence="2 3" key="1">
    <citation type="submission" date="2022-02" db="EMBL/GenBank/DDBJ databases">
        <title>Uncovering new skin microbiome diversity through culturing and metagenomics.</title>
        <authorList>
            <person name="Conlan S."/>
            <person name="Deming C."/>
            <person name="Nisc Comparative Sequencing Program N."/>
            <person name="Segre J.A."/>
        </authorList>
    </citation>
    <scope>NUCLEOTIDE SEQUENCE [LARGE SCALE GENOMIC DNA]</scope>
    <source>
        <strain evidence="2 3">ACRQZ</strain>
    </source>
</reference>
<comment type="caution">
    <text evidence="2">The sequence shown here is derived from an EMBL/GenBank/DDBJ whole genome shotgun (WGS) entry which is preliminary data.</text>
</comment>
<organism evidence="2 3">
    <name type="scientific">Arsenicicoccus bolidensis</name>
    <dbReference type="NCBI Taxonomy" id="229480"/>
    <lineage>
        <taxon>Bacteria</taxon>
        <taxon>Bacillati</taxon>
        <taxon>Actinomycetota</taxon>
        <taxon>Actinomycetes</taxon>
        <taxon>Micrococcales</taxon>
        <taxon>Intrasporangiaceae</taxon>
        <taxon>Arsenicicoccus</taxon>
    </lineage>
</organism>
<evidence type="ECO:0000313" key="2">
    <source>
        <dbReference type="EMBL" id="MCG7321858.1"/>
    </source>
</evidence>
<dbReference type="RefSeq" id="WP_239263796.1">
    <property type="nucleotide sequence ID" value="NZ_JAKRCV010000020.1"/>
</dbReference>
<feature type="transmembrane region" description="Helical" evidence="1">
    <location>
        <begin position="34"/>
        <end position="54"/>
    </location>
</feature>
<keyword evidence="1" id="KW-0812">Transmembrane</keyword>
<dbReference type="Pfam" id="PF11255">
    <property type="entry name" value="DUF3054"/>
    <property type="match status" value="1"/>
</dbReference>
<feature type="transmembrane region" description="Helical" evidence="1">
    <location>
        <begin position="88"/>
        <end position="106"/>
    </location>
</feature>
<protein>
    <submittedName>
        <fullName evidence="2">DUF3054 domain-containing protein</fullName>
    </submittedName>
</protein>
<dbReference type="InterPro" id="IPR021414">
    <property type="entry name" value="DUF3054"/>
</dbReference>
<proteinExistence type="predicted"/>
<sequence length="119" mass="12320">MRAPAFLALDLVLVVVFAAIGRRSHAEEGALLAVLGTAWPFLVGALVGWGVAIAARLSPTTLRGGLPIWLCTVAVGMLLRAVTGAGTAFSFVLVATTALALFLLLPRLVAQRSGRRADA</sequence>
<keyword evidence="3" id="KW-1185">Reference proteome</keyword>
<evidence type="ECO:0000256" key="1">
    <source>
        <dbReference type="SAM" id="Phobius"/>
    </source>
</evidence>
<feature type="transmembrane region" description="Helical" evidence="1">
    <location>
        <begin position="66"/>
        <end position="82"/>
    </location>
</feature>